<evidence type="ECO:0000256" key="10">
    <source>
        <dbReference type="ARBA" id="ARBA00061478"/>
    </source>
</evidence>
<evidence type="ECO:0000256" key="6">
    <source>
        <dbReference type="ARBA" id="ARBA00022840"/>
    </source>
</evidence>
<evidence type="ECO:0000256" key="5">
    <source>
        <dbReference type="ARBA" id="ARBA00022801"/>
    </source>
</evidence>
<evidence type="ECO:0000256" key="11">
    <source>
        <dbReference type="HAMAP-Rule" id="MF_00848"/>
    </source>
</evidence>
<evidence type="ECO:0000256" key="7">
    <source>
        <dbReference type="ARBA" id="ARBA00023125"/>
    </source>
</evidence>
<dbReference type="InterPro" id="IPR051309">
    <property type="entry name" value="ABCF_ATPase"/>
</dbReference>
<dbReference type="PROSITE" id="PS50893">
    <property type="entry name" value="ABC_TRANSPORTER_2"/>
    <property type="match status" value="2"/>
</dbReference>
<evidence type="ECO:0000256" key="4">
    <source>
        <dbReference type="ARBA" id="ARBA00022763"/>
    </source>
</evidence>
<dbReference type="Pfam" id="PF16326">
    <property type="entry name" value="ABC_tran_CTD"/>
    <property type="match status" value="1"/>
</dbReference>
<dbReference type="EMBL" id="AAQH01000002">
    <property type="protein sequence ID" value="EAT13352.1"/>
    <property type="molecule type" value="Genomic_DNA"/>
</dbReference>
<evidence type="ECO:0000256" key="1">
    <source>
        <dbReference type="ARBA" id="ARBA00022490"/>
    </source>
</evidence>
<gene>
    <name evidence="11" type="primary">uup</name>
    <name evidence="14" type="ORF">RED65_01290</name>
</gene>
<dbReference type="InterPro" id="IPR027417">
    <property type="entry name" value="P-loop_NTPase"/>
</dbReference>
<keyword evidence="7 11" id="KW-0238">DNA-binding</keyword>
<proteinExistence type="inferred from homology"/>
<keyword evidence="8 11" id="KW-0234">DNA repair</keyword>
<reference evidence="14 15" key="1">
    <citation type="submission" date="2006-03" db="EMBL/GenBank/DDBJ databases">
        <authorList>
            <person name="Pinhassi J."/>
            <person name="Pedros-Alio C."/>
            <person name="Ferriera S."/>
            <person name="Johnson J."/>
            <person name="Kravitz S."/>
            <person name="Halpern A."/>
            <person name="Remington K."/>
            <person name="Beeson K."/>
            <person name="Tran B."/>
            <person name="Rogers Y.-H."/>
            <person name="Friedman R."/>
            <person name="Venter J.C."/>
        </authorList>
    </citation>
    <scope>NUCLEOTIDE SEQUENCE [LARGE SCALE GENOMIC DNA]</scope>
    <source>
        <strain evidence="14 15">RED65</strain>
    </source>
</reference>
<dbReference type="GO" id="GO:0005524">
    <property type="term" value="F:ATP binding"/>
    <property type="evidence" value="ECO:0007669"/>
    <property type="project" value="UniProtKB-UniRule"/>
</dbReference>
<dbReference type="HAMAP" id="MF_00848">
    <property type="entry name" value="Uup"/>
    <property type="match status" value="1"/>
</dbReference>
<dbReference type="InterPro" id="IPR037118">
    <property type="entry name" value="Val-tRNA_synth_C_sf"/>
</dbReference>
<dbReference type="InterPro" id="IPR003439">
    <property type="entry name" value="ABC_transporter-like_ATP-bd"/>
</dbReference>
<evidence type="ECO:0000256" key="3">
    <source>
        <dbReference type="ARBA" id="ARBA00022741"/>
    </source>
</evidence>
<dbReference type="Proteomes" id="UP000004263">
    <property type="component" value="Unassembled WGS sequence"/>
</dbReference>
<dbReference type="GO" id="GO:0043022">
    <property type="term" value="F:ribosome binding"/>
    <property type="evidence" value="ECO:0007669"/>
    <property type="project" value="UniProtKB-UniRule"/>
</dbReference>
<evidence type="ECO:0000256" key="9">
    <source>
        <dbReference type="ARBA" id="ARBA00049360"/>
    </source>
</evidence>
<keyword evidence="15" id="KW-1185">Reference proteome</keyword>
<comment type="catalytic activity">
    <reaction evidence="9 11">
        <text>ATP + H2O = ADP + phosphate + H(+)</text>
        <dbReference type="Rhea" id="RHEA:13065"/>
        <dbReference type="ChEBI" id="CHEBI:15377"/>
        <dbReference type="ChEBI" id="CHEBI:15378"/>
        <dbReference type="ChEBI" id="CHEBI:30616"/>
        <dbReference type="ChEBI" id="CHEBI:43474"/>
        <dbReference type="ChEBI" id="CHEBI:456216"/>
    </reaction>
</comment>
<name>Q1N4S6_9GAMM</name>
<keyword evidence="4 11" id="KW-0227">DNA damage</keyword>
<evidence type="ECO:0000256" key="8">
    <source>
        <dbReference type="ARBA" id="ARBA00023204"/>
    </source>
</evidence>
<keyword evidence="1 11" id="KW-0963">Cytoplasm</keyword>
<dbReference type="HOGENOM" id="CLU_000604_36_0_6"/>
<dbReference type="PANTHER" id="PTHR42855">
    <property type="entry name" value="ABC TRANSPORTER ATP-BINDING SUBUNIT"/>
    <property type="match status" value="1"/>
</dbReference>
<dbReference type="FunFam" id="3.40.50.300:FF:000011">
    <property type="entry name" value="Putative ABC transporter ATP-binding component"/>
    <property type="match status" value="1"/>
</dbReference>
<evidence type="ECO:0000313" key="14">
    <source>
        <dbReference type="EMBL" id="EAT13352.1"/>
    </source>
</evidence>
<feature type="domain" description="ABC transporter" evidence="13">
    <location>
        <begin position="318"/>
        <end position="534"/>
    </location>
</feature>
<dbReference type="SMART" id="SM00382">
    <property type="entry name" value="AAA"/>
    <property type="match status" value="2"/>
</dbReference>
<evidence type="ECO:0000313" key="15">
    <source>
        <dbReference type="Proteomes" id="UP000004263"/>
    </source>
</evidence>
<dbReference type="Pfam" id="PF00005">
    <property type="entry name" value="ABC_tran"/>
    <property type="match status" value="2"/>
</dbReference>
<dbReference type="OrthoDB" id="9776369at2"/>
<dbReference type="GO" id="GO:0005737">
    <property type="term" value="C:cytoplasm"/>
    <property type="evidence" value="ECO:0007669"/>
    <property type="project" value="UniProtKB-SubCell"/>
</dbReference>
<dbReference type="FunFam" id="3.40.50.300:FF:000309">
    <property type="entry name" value="ABC transporter ATP-binding protein"/>
    <property type="match status" value="1"/>
</dbReference>
<dbReference type="InterPro" id="IPR017871">
    <property type="entry name" value="ABC_transporter-like_CS"/>
</dbReference>
<accession>Q1N4S6</accession>
<feature type="domain" description="ABC transporter" evidence="13">
    <location>
        <begin position="4"/>
        <end position="250"/>
    </location>
</feature>
<sequence>MPVAILEQVSLHYGEQVLLDHLDLTINERERLCLVGRNGAGKSTLMSLLLGRRQPDGGIVRVQDGCVVAELPQTLPAADERRVEDVVLSGQAELAALLAEFDAISLSANTDADMQKMARLQTKIESQDGWLLQQKAEAIMDKLKLPKDKLMAELSGGWRRRVMLGRALLSEPDLLLLDEPTNHLDIPAIEWLEEQLADFNGAVLFITHDRAFMEKVANQVLDLDRGKVYRFDGSDYEGLQAWREKRLEDEEKENALFDKRLAEEEKWIRQGIKARRTRNEGRVRALKAMRNERKARVDRQGVSDFALDSAEKSGKVVFEIENLCYSVEEKNLVKDFSSIVQRGDRIGLLGINGCGKSTLLKLMLKQLKPQAGTVKQGTKLEIAYFDQLRAELDPEKNIIDNLAQGREFIEIGDQKKHIFSYLSDFLFTPARARTPVKALSGGEASRVMLAKLFSKPSNLLVLDEPTNDLDVETLELLESRLMEYEGTVLVVSHDRSFLDNVVSYLYVFDGDGRVSEHIGGYQDWYERGFRLKDASAKPITDRQQKQTKSTNPEPQKTKEKAKVKLSYKLQLELDELPQIIENLEREVAELTQETTAIDFYQRDTDFVTERLHLLEVKQGELMEKEERWLELEAMKEGDA</sequence>
<dbReference type="EC" id="3.6.1.-" evidence="11"/>
<comment type="function">
    <text evidence="11">Probably plays a role in ribosome assembly or function. May be involved in resolution of branched DNA intermediates that result from template switching in postreplication gaps. Binds DNA and has ATPase activity.</text>
</comment>
<organism evidence="14 15">
    <name type="scientific">Bermanella marisrubri</name>
    <dbReference type="NCBI Taxonomy" id="207949"/>
    <lineage>
        <taxon>Bacteria</taxon>
        <taxon>Pseudomonadati</taxon>
        <taxon>Pseudomonadota</taxon>
        <taxon>Gammaproteobacteria</taxon>
        <taxon>Oceanospirillales</taxon>
        <taxon>Oceanospirillaceae</taxon>
        <taxon>Bermanella</taxon>
    </lineage>
</organism>
<feature type="binding site" evidence="11">
    <location>
        <begin position="36"/>
        <end position="43"/>
    </location>
    <ligand>
        <name>ATP</name>
        <dbReference type="ChEBI" id="CHEBI:30616"/>
        <label>1</label>
    </ligand>
</feature>
<feature type="region of interest" description="Disordered" evidence="12">
    <location>
        <begin position="536"/>
        <end position="560"/>
    </location>
</feature>
<dbReference type="SUPFAM" id="SSF52540">
    <property type="entry name" value="P-loop containing nucleoside triphosphate hydrolases"/>
    <property type="match status" value="2"/>
</dbReference>
<dbReference type="AlphaFoldDB" id="Q1N4S6"/>
<dbReference type="PANTHER" id="PTHR42855:SF1">
    <property type="entry name" value="ABC TRANSPORTER DOMAIN-CONTAINING PROTEIN"/>
    <property type="match status" value="1"/>
</dbReference>
<evidence type="ECO:0000256" key="2">
    <source>
        <dbReference type="ARBA" id="ARBA00022737"/>
    </source>
</evidence>
<comment type="subcellular location">
    <subcellularLocation>
        <location evidence="11">Cytoplasm</location>
    </subcellularLocation>
    <text evidence="11">Associates with ribosomes.</text>
</comment>
<evidence type="ECO:0000259" key="13">
    <source>
        <dbReference type="PROSITE" id="PS50893"/>
    </source>
</evidence>
<evidence type="ECO:0000256" key="12">
    <source>
        <dbReference type="SAM" id="MobiDB-lite"/>
    </source>
</evidence>
<comment type="similarity">
    <text evidence="10 11">Belongs to the ABC transporter superfamily. ABCF family. Uup subfamily.</text>
</comment>
<dbReference type="Gene3D" id="1.10.287.380">
    <property type="entry name" value="Valyl-tRNA synthetase, C-terminal domain"/>
    <property type="match status" value="1"/>
</dbReference>
<dbReference type="PROSITE" id="PS00211">
    <property type="entry name" value="ABC_TRANSPORTER_1"/>
    <property type="match status" value="2"/>
</dbReference>
<dbReference type="RefSeq" id="WP_007017736.1">
    <property type="nucleotide sequence ID" value="NZ_CH724114.1"/>
</dbReference>
<feature type="binding site" evidence="11">
    <location>
        <begin position="350"/>
        <end position="357"/>
    </location>
    <ligand>
        <name>ATP</name>
        <dbReference type="ChEBI" id="CHEBI:30616"/>
        <label>2</label>
    </ligand>
</feature>
<protein>
    <recommendedName>
        <fullName evidence="11">ATP-binding protein Uup</fullName>
        <ecNumber evidence="11">3.6.1.-</ecNumber>
    </recommendedName>
</protein>
<dbReference type="GO" id="GO:0006281">
    <property type="term" value="P:DNA repair"/>
    <property type="evidence" value="ECO:0007669"/>
    <property type="project" value="UniProtKB-KW"/>
</dbReference>
<dbReference type="STRING" id="207949.RED65_01290"/>
<dbReference type="GO" id="GO:0016887">
    <property type="term" value="F:ATP hydrolysis activity"/>
    <property type="evidence" value="ECO:0007669"/>
    <property type="project" value="UniProtKB-UniRule"/>
</dbReference>
<dbReference type="CDD" id="cd03221">
    <property type="entry name" value="ABCF_EF-3"/>
    <property type="match status" value="2"/>
</dbReference>
<keyword evidence="2 11" id="KW-0677">Repeat</keyword>
<keyword evidence="3 11" id="KW-0547">Nucleotide-binding</keyword>
<comment type="caution">
    <text evidence="14">The sequence shown here is derived from an EMBL/GenBank/DDBJ whole genome shotgun (WGS) entry which is preliminary data.</text>
</comment>
<keyword evidence="6 11" id="KW-0067">ATP-binding</keyword>
<dbReference type="InterPro" id="IPR043686">
    <property type="entry name" value="Uup"/>
</dbReference>
<dbReference type="Gene3D" id="3.40.50.300">
    <property type="entry name" value="P-loop containing nucleotide triphosphate hydrolases"/>
    <property type="match status" value="2"/>
</dbReference>
<dbReference type="InterPro" id="IPR003593">
    <property type="entry name" value="AAA+_ATPase"/>
</dbReference>
<dbReference type="InterPro" id="IPR032524">
    <property type="entry name" value="ABC_tran_C"/>
</dbReference>
<dbReference type="GO" id="GO:0003677">
    <property type="term" value="F:DNA binding"/>
    <property type="evidence" value="ECO:0007669"/>
    <property type="project" value="UniProtKB-UniRule"/>
</dbReference>
<keyword evidence="5 11" id="KW-0378">Hydrolase</keyword>